<proteinExistence type="predicted"/>
<organism evidence="1 2">
    <name type="scientific">Hapsidospora chrysogenum (strain ATCC 11550 / CBS 779.69 / DSM 880 / IAM 14645 / JCM 23072 / IMI 49137)</name>
    <name type="common">Acremonium chrysogenum</name>
    <dbReference type="NCBI Taxonomy" id="857340"/>
    <lineage>
        <taxon>Eukaryota</taxon>
        <taxon>Fungi</taxon>
        <taxon>Dikarya</taxon>
        <taxon>Ascomycota</taxon>
        <taxon>Pezizomycotina</taxon>
        <taxon>Sordariomycetes</taxon>
        <taxon>Hypocreomycetidae</taxon>
        <taxon>Hypocreales</taxon>
        <taxon>Bionectriaceae</taxon>
        <taxon>Hapsidospora</taxon>
    </lineage>
</organism>
<keyword evidence="2" id="KW-1185">Reference proteome</keyword>
<evidence type="ECO:0000313" key="2">
    <source>
        <dbReference type="Proteomes" id="UP000029964"/>
    </source>
</evidence>
<dbReference type="OrthoDB" id="3348320at2759"/>
<reference evidence="2" key="1">
    <citation type="journal article" date="2014" name="Genome Announc.">
        <title>Genome sequence and annotation of Acremonium chrysogenum, producer of the beta-lactam antibiotic cephalosporin C.</title>
        <authorList>
            <person name="Terfehr D."/>
            <person name="Dahlmann T.A."/>
            <person name="Specht T."/>
            <person name="Zadra I."/>
            <person name="Kuernsteiner H."/>
            <person name="Kueck U."/>
        </authorList>
    </citation>
    <scope>NUCLEOTIDE SEQUENCE [LARGE SCALE GENOMIC DNA]</scope>
    <source>
        <strain evidence="2">ATCC 11550 / CBS 779.69 / DSM 880 / IAM 14645 / JCM 23072 / IMI 49137</strain>
    </source>
</reference>
<name>A0A086T9H2_HAPC1</name>
<dbReference type="EMBL" id="JPKY01000024">
    <property type="protein sequence ID" value="KFH46004.1"/>
    <property type="molecule type" value="Genomic_DNA"/>
</dbReference>
<dbReference type="AlphaFoldDB" id="A0A086T9H2"/>
<comment type="caution">
    <text evidence="1">The sequence shown here is derived from an EMBL/GenBank/DDBJ whole genome shotgun (WGS) entry which is preliminary data.</text>
</comment>
<accession>A0A086T9H2</accession>
<protein>
    <submittedName>
        <fullName evidence="1">Uncharacterized protein</fullName>
    </submittedName>
</protein>
<dbReference type="STRING" id="857340.A0A086T9H2"/>
<gene>
    <name evidence="1" type="ORF">ACRE_031800</name>
</gene>
<dbReference type="Proteomes" id="UP000029964">
    <property type="component" value="Unassembled WGS sequence"/>
</dbReference>
<dbReference type="HOGENOM" id="CLU_093582_0_0_1"/>
<sequence length="240" mass="27712">MPPMRGARLLTKSDIKDSLSLLDSAIEASELLEGIAPIRFVTIGGMLAVSLFQNRKTTKDIDFLLDPNVDAVEEYRQEVFRVIRIVAERRGLNEDWMNDELRIFVRRPNRLTLFLQSVEQNLVVYRGRRIIVYAGRLDFALERKLRRINERDQNRPRDLDLSDAVALLHSLKGDGHPLSWNFVQKLDENAIGMPVGEAGIKAVSQKYIQLHGSQGVVEMNWDEESQRYRYLGLSQEWVYV</sequence>
<evidence type="ECO:0000313" key="1">
    <source>
        <dbReference type="EMBL" id="KFH46004.1"/>
    </source>
</evidence>